<accession>M0BNS4</accession>
<dbReference type="Gene3D" id="3.30.70.2320">
    <property type="match status" value="1"/>
</dbReference>
<dbReference type="Gene3D" id="3.30.1360.190">
    <property type="match status" value="1"/>
</dbReference>
<evidence type="ECO:0000256" key="3">
    <source>
        <dbReference type="ARBA" id="ARBA00023239"/>
    </source>
</evidence>
<reference evidence="8 9" key="1">
    <citation type="journal article" date="2014" name="PLoS Genet.">
        <title>Phylogenetically driven sequencing of extremely halophilic archaea reveals strategies for static and dynamic osmo-response.</title>
        <authorList>
            <person name="Becker E.A."/>
            <person name="Seitzer P.M."/>
            <person name="Tritt A."/>
            <person name="Larsen D."/>
            <person name="Krusor M."/>
            <person name="Yao A.I."/>
            <person name="Wu D."/>
            <person name="Madern D."/>
            <person name="Eisen J.A."/>
            <person name="Darling A.E."/>
            <person name="Facciotti M.T."/>
        </authorList>
    </citation>
    <scope>NUCLEOTIDE SEQUENCE [LARGE SCALE GENOMIC DNA]</scope>
    <source>
        <strain evidence="8 9">JCM 14624</strain>
    </source>
</reference>
<feature type="domain" description="DR2241 stabilising" evidence="7">
    <location>
        <begin position="372"/>
        <end position="471"/>
    </location>
</feature>
<feature type="domain" description="DR2241 4Fe-4S iron-sulfur cluster binding" evidence="6">
    <location>
        <begin position="472"/>
        <end position="553"/>
    </location>
</feature>
<dbReference type="AlphaFoldDB" id="M0BNS4"/>
<feature type="region of interest" description="Disordered" evidence="5">
    <location>
        <begin position="555"/>
        <end position="587"/>
    </location>
</feature>
<keyword evidence="2" id="KW-0479">Metal-binding</keyword>
<organism evidence="8 9">
    <name type="scientific">Halovivax asiaticus JCM 14624</name>
    <dbReference type="NCBI Taxonomy" id="1227490"/>
    <lineage>
        <taxon>Archaea</taxon>
        <taxon>Methanobacteriati</taxon>
        <taxon>Methanobacteriota</taxon>
        <taxon>Stenosarchaea group</taxon>
        <taxon>Halobacteria</taxon>
        <taxon>Halobacteriales</taxon>
        <taxon>Natrialbaceae</taxon>
        <taxon>Halovivax</taxon>
    </lineage>
</organism>
<dbReference type="InterPro" id="IPR041346">
    <property type="entry name" value="DR2241_Fer4"/>
</dbReference>
<evidence type="ECO:0008006" key="10">
    <source>
        <dbReference type="Google" id="ProtNLM"/>
    </source>
</evidence>
<feature type="compositionally biased region" description="Basic and acidic residues" evidence="5">
    <location>
        <begin position="576"/>
        <end position="587"/>
    </location>
</feature>
<comment type="caution">
    <text evidence="8">The sequence shown here is derived from an EMBL/GenBank/DDBJ whole genome shotgun (WGS) entry which is preliminary data.</text>
</comment>
<evidence type="ECO:0000313" key="9">
    <source>
        <dbReference type="Proteomes" id="UP000011560"/>
    </source>
</evidence>
<keyword evidence="4" id="KW-0170">Cobalt</keyword>
<evidence type="ECO:0000256" key="1">
    <source>
        <dbReference type="ARBA" id="ARBA00022573"/>
    </source>
</evidence>
<dbReference type="Gene3D" id="3.40.50.1400">
    <property type="match status" value="2"/>
</dbReference>
<dbReference type="Pfam" id="PF18009">
    <property type="entry name" value="Fer4_23"/>
    <property type="match status" value="1"/>
</dbReference>
<dbReference type="Proteomes" id="UP000011560">
    <property type="component" value="Unassembled WGS sequence"/>
</dbReference>
<evidence type="ECO:0000256" key="4">
    <source>
        <dbReference type="ARBA" id="ARBA00023285"/>
    </source>
</evidence>
<evidence type="ECO:0000259" key="7">
    <source>
        <dbReference type="Pfam" id="PF18069"/>
    </source>
</evidence>
<keyword evidence="9" id="KW-1185">Reference proteome</keyword>
<gene>
    <name evidence="8" type="ORF">C479_05942</name>
</gene>
<dbReference type="PATRIC" id="fig|1227490.4.peg.1202"/>
<dbReference type="InterPro" id="IPR041181">
    <property type="entry name" value="DR2241_middle"/>
</dbReference>
<dbReference type="Pfam" id="PF18069">
    <property type="entry name" value="DR2241"/>
    <property type="match status" value="1"/>
</dbReference>
<dbReference type="CDD" id="cd03416">
    <property type="entry name" value="CbiX_SirB_N"/>
    <property type="match status" value="1"/>
</dbReference>
<name>M0BNS4_9EURY</name>
<dbReference type="PANTHER" id="PTHR33542:SF3">
    <property type="entry name" value="SIROHYDROCHLORIN FERROCHELATASE, CHLOROPLASTIC"/>
    <property type="match status" value="1"/>
</dbReference>
<keyword evidence="1" id="KW-0169">Cobalamin biosynthesis</keyword>
<protein>
    <recommendedName>
        <fullName evidence="10">Cobalamin (Vitamin B12) biosynthesis CbiX protein</fullName>
    </recommendedName>
</protein>
<dbReference type="OrthoDB" id="11653at2157"/>
<evidence type="ECO:0000256" key="5">
    <source>
        <dbReference type="SAM" id="MobiDB-lite"/>
    </source>
</evidence>
<keyword evidence="3" id="KW-0456">Lyase</keyword>
<dbReference type="InterPro" id="IPR050963">
    <property type="entry name" value="Sirohydro_Cobaltochel/CbiX"/>
</dbReference>
<proteinExistence type="predicted"/>
<evidence type="ECO:0000256" key="2">
    <source>
        <dbReference type="ARBA" id="ARBA00022723"/>
    </source>
</evidence>
<feature type="compositionally biased region" description="Low complexity" evidence="5">
    <location>
        <begin position="339"/>
        <end position="352"/>
    </location>
</feature>
<dbReference type="EMBL" id="AOIQ01000010">
    <property type="protein sequence ID" value="ELZ11963.1"/>
    <property type="molecule type" value="Genomic_DNA"/>
</dbReference>
<sequence length="587" mass="63242">MPEGVSGRRVGSSAPLASTTLVIVGHGSHHDARSATPVYAHADTLRDRDVFADVRTALWKEAPSPRSVLRTVETDNAIVVPLFIAAGYFTKEVIPRELGLGGQSTPDVDGTVRYASPVGTHDAVTDVIVERAGRVAGDRHLGDDLGLAIVAHGTERNENSAAAARAHAARIRDWDRFDEVRALYLDESPSVGTLTDHFATDEVVLVPLFVAEGRHVRADVPAAAGLAEGSGDYAVPTDVDGRRVWYAGPVGTDPRLADVIVERASEAAAGTDNGSDRALAPSTDRHASSANGRRDSSEMNRRDSTADGALGFRAAAREPTTRSGRTFLRWIEAGRRGTEAGAASRRSPPSASDPEKPRATANARRTRSGGRVMRTWGELQVAGSTLADGSRTYELRHEADRGATPAALDRLDRLRDLRDRVRVDEQGEFRPLRSAPTLPTGWYCPGLDGATLVRAVETVYPATIADWAREREGSLDVTNFRATADRQTGIYDRVAALDRSAVDAVVRTCCVDDACLKRRRWEYDDGEAVDVPRVNGSFPCHEPCSMVLERARESVVDGAPVEGADAPNWDDATSDDVDRSSSRGDDR</sequence>
<feature type="compositionally biased region" description="Basic and acidic residues" evidence="5">
    <location>
        <begin position="283"/>
        <end position="305"/>
    </location>
</feature>
<dbReference type="STRING" id="1227490.C479_05942"/>
<evidence type="ECO:0000313" key="8">
    <source>
        <dbReference type="EMBL" id="ELZ11963.1"/>
    </source>
</evidence>
<dbReference type="Pfam" id="PF01903">
    <property type="entry name" value="CbiX"/>
    <property type="match status" value="2"/>
</dbReference>
<dbReference type="InterPro" id="IPR002762">
    <property type="entry name" value="CbiX-like"/>
</dbReference>
<dbReference type="PANTHER" id="PTHR33542">
    <property type="entry name" value="SIROHYDROCHLORIN FERROCHELATASE, CHLOROPLASTIC"/>
    <property type="match status" value="1"/>
</dbReference>
<feature type="region of interest" description="Disordered" evidence="5">
    <location>
        <begin position="267"/>
        <end position="369"/>
    </location>
</feature>
<dbReference type="GO" id="GO:0016829">
    <property type="term" value="F:lyase activity"/>
    <property type="evidence" value="ECO:0007669"/>
    <property type="project" value="UniProtKB-KW"/>
</dbReference>
<dbReference type="GO" id="GO:0009236">
    <property type="term" value="P:cobalamin biosynthetic process"/>
    <property type="evidence" value="ECO:0007669"/>
    <property type="project" value="UniProtKB-KW"/>
</dbReference>
<dbReference type="SUPFAM" id="SSF53800">
    <property type="entry name" value="Chelatase"/>
    <property type="match status" value="1"/>
</dbReference>
<evidence type="ECO:0000259" key="6">
    <source>
        <dbReference type="Pfam" id="PF18009"/>
    </source>
</evidence>
<dbReference type="GO" id="GO:0046872">
    <property type="term" value="F:metal ion binding"/>
    <property type="evidence" value="ECO:0007669"/>
    <property type="project" value="UniProtKB-KW"/>
</dbReference>